<sequence>MARPKKLRKICSHAPYECFKPNGVPTKQLKKVELFPDELEALRLADLQGMNQIDAAREMDVSRQTFANIVKSARKKVSQCLIEGQALMMSTSELD</sequence>
<organism evidence="3 4">
    <name type="scientific">Vibrio maritimus</name>
    <dbReference type="NCBI Taxonomy" id="990268"/>
    <lineage>
        <taxon>Bacteria</taxon>
        <taxon>Pseudomonadati</taxon>
        <taxon>Pseudomonadota</taxon>
        <taxon>Gammaproteobacteria</taxon>
        <taxon>Vibrionales</taxon>
        <taxon>Vibrionaceae</taxon>
        <taxon>Vibrio</taxon>
    </lineage>
</organism>
<protein>
    <recommendedName>
        <fullName evidence="2">UPF0251 protein JCM19235_2196</fullName>
    </recommendedName>
</protein>
<dbReference type="HAMAP" id="MF_00674">
    <property type="entry name" value="UPF0251"/>
    <property type="match status" value="1"/>
</dbReference>
<dbReference type="InterPro" id="IPR013324">
    <property type="entry name" value="RNA_pol_sigma_r3/r4-like"/>
</dbReference>
<dbReference type="STRING" id="990268.JCM19235_2196"/>
<dbReference type="PANTHER" id="PTHR37478:SF2">
    <property type="entry name" value="UPF0251 PROTEIN TK0562"/>
    <property type="match status" value="1"/>
</dbReference>
<dbReference type="InterPro" id="IPR002852">
    <property type="entry name" value="UPF0251"/>
</dbReference>
<proteinExistence type="inferred from homology"/>
<name>A0A090RW13_9VIBR</name>
<evidence type="ECO:0000313" key="3">
    <source>
        <dbReference type="EMBL" id="GAL18773.1"/>
    </source>
</evidence>
<evidence type="ECO:0000313" key="4">
    <source>
        <dbReference type="Proteomes" id="UP000029228"/>
    </source>
</evidence>
<comment type="caution">
    <text evidence="3">The sequence shown here is derived from an EMBL/GenBank/DDBJ whole genome shotgun (WGS) entry which is preliminary data.</text>
</comment>
<dbReference type="Proteomes" id="UP000029228">
    <property type="component" value="Unassembled WGS sequence"/>
</dbReference>
<dbReference type="InterPro" id="IPR036388">
    <property type="entry name" value="WH-like_DNA-bd_sf"/>
</dbReference>
<dbReference type="Gene3D" id="1.10.10.10">
    <property type="entry name" value="Winged helix-like DNA-binding domain superfamily/Winged helix DNA-binding domain"/>
    <property type="match status" value="1"/>
</dbReference>
<keyword evidence="3" id="KW-0238">DNA-binding</keyword>
<dbReference type="GO" id="GO:0003677">
    <property type="term" value="F:DNA binding"/>
    <property type="evidence" value="ECO:0007669"/>
    <property type="project" value="UniProtKB-KW"/>
</dbReference>
<dbReference type="PANTHER" id="PTHR37478">
    <property type="match status" value="1"/>
</dbReference>
<dbReference type="EMBL" id="BBMR01000003">
    <property type="protein sequence ID" value="GAL18773.1"/>
    <property type="molecule type" value="Genomic_DNA"/>
</dbReference>
<evidence type="ECO:0000256" key="2">
    <source>
        <dbReference type="HAMAP-Rule" id="MF_00674"/>
    </source>
</evidence>
<comment type="similarity">
    <text evidence="1 2">Belongs to the UPF0251 family.</text>
</comment>
<reference evidence="3 4" key="1">
    <citation type="submission" date="2014-09" db="EMBL/GenBank/DDBJ databases">
        <title>Vibrio maritimus JCM 19235. (C45) whole genome shotgun sequence.</title>
        <authorList>
            <person name="Sawabe T."/>
            <person name="Meirelles P."/>
            <person name="Nakanishi M."/>
            <person name="Sayaka M."/>
            <person name="Hattori M."/>
            <person name="Ohkuma M."/>
        </authorList>
    </citation>
    <scope>NUCLEOTIDE SEQUENCE [LARGE SCALE GENOMIC DNA]</scope>
    <source>
        <strain evidence="4">JCM19235</strain>
    </source>
</reference>
<dbReference type="SUPFAM" id="SSF88659">
    <property type="entry name" value="Sigma3 and sigma4 domains of RNA polymerase sigma factors"/>
    <property type="match status" value="1"/>
</dbReference>
<gene>
    <name evidence="3" type="ORF">JCM19235_2196</name>
</gene>
<evidence type="ECO:0000256" key="1">
    <source>
        <dbReference type="ARBA" id="ARBA00009350"/>
    </source>
</evidence>
<dbReference type="Pfam" id="PF02001">
    <property type="entry name" value="DUF134"/>
    <property type="match status" value="1"/>
</dbReference>
<keyword evidence="4" id="KW-1185">Reference proteome</keyword>
<accession>A0A090RW13</accession>
<dbReference type="AlphaFoldDB" id="A0A090RW13"/>